<gene>
    <name evidence="5" type="ORF">WR43_12625</name>
</gene>
<dbReference type="PANTHER" id="PTHR30055:SF151">
    <property type="entry name" value="TRANSCRIPTIONAL REGULATORY PROTEIN"/>
    <property type="match status" value="1"/>
</dbReference>
<dbReference type="SUPFAM" id="SSF48498">
    <property type="entry name" value="Tetracyclin repressor-like, C-terminal domain"/>
    <property type="match status" value="1"/>
</dbReference>
<dbReference type="STRING" id="342002.BST15_15675"/>
<dbReference type="GO" id="GO:0000976">
    <property type="term" value="F:transcription cis-regulatory region binding"/>
    <property type="evidence" value="ECO:0007669"/>
    <property type="project" value="TreeGrafter"/>
</dbReference>
<dbReference type="InterPro" id="IPR009057">
    <property type="entry name" value="Homeodomain-like_sf"/>
</dbReference>
<dbReference type="Gene3D" id="1.10.10.60">
    <property type="entry name" value="Homeodomain-like"/>
    <property type="match status" value="1"/>
</dbReference>
<dbReference type="InterPro" id="IPR003012">
    <property type="entry name" value="Tet_transcr_reg_TetR"/>
</dbReference>
<dbReference type="InterPro" id="IPR036271">
    <property type="entry name" value="Tet_transcr_reg_TetR-rel_C_sf"/>
</dbReference>
<evidence type="ECO:0000256" key="2">
    <source>
        <dbReference type="ARBA" id="ARBA00023125"/>
    </source>
</evidence>
<name>A0A0F5MVX3_9MYCO</name>
<evidence type="ECO:0000313" key="5">
    <source>
        <dbReference type="EMBL" id="KKB98841.1"/>
    </source>
</evidence>
<dbReference type="SUPFAM" id="SSF46689">
    <property type="entry name" value="Homeodomain-like"/>
    <property type="match status" value="1"/>
</dbReference>
<dbReference type="GO" id="GO:0003700">
    <property type="term" value="F:DNA-binding transcription factor activity"/>
    <property type="evidence" value="ECO:0007669"/>
    <property type="project" value="TreeGrafter"/>
</dbReference>
<reference evidence="6" key="1">
    <citation type="submission" date="2015-04" db="EMBL/GenBank/DDBJ databases">
        <title>Genome sequence of Mycobacterium arupense GUC1.</title>
        <authorList>
            <person name="Greninger A.L."/>
            <person name="Cunningham G."/>
            <person name="Chiu C.Y."/>
            <person name="Miller S."/>
        </authorList>
    </citation>
    <scope>NUCLEOTIDE SEQUENCE [LARGE SCALE GENOMIC DNA]</scope>
    <source>
        <strain evidence="6">GUC1</strain>
    </source>
</reference>
<protein>
    <submittedName>
        <fullName evidence="5">TetR family transcriptional regulator</fullName>
    </submittedName>
</protein>
<dbReference type="AlphaFoldDB" id="A0A0F5MVX3"/>
<keyword evidence="3" id="KW-0804">Transcription</keyword>
<accession>A0A0F5MVX3</accession>
<dbReference type="PANTHER" id="PTHR30055">
    <property type="entry name" value="HTH-TYPE TRANSCRIPTIONAL REGULATOR RUTR"/>
    <property type="match status" value="1"/>
</dbReference>
<evidence type="ECO:0000313" key="6">
    <source>
        <dbReference type="Proteomes" id="UP000034416"/>
    </source>
</evidence>
<dbReference type="InterPro" id="IPR050109">
    <property type="entry name" value="HTH-type_TetR-like_transc_reg"/>
</dbReference>
<evidence type="ECO:0000259" key="4">
    <source>
        <dbReference type="Pfam" id="PF00440"/>
    </source>
</evidence>
<dbReference type="Pfam" id="PF00440">
    <property type="entry name" value="TetR_N"/>
    <property type="match status" value="1"/>
</dbReference>
<comment type="caution">
    <text evidence="5">The sequence shown here is derived from an EMBL/GenBank/DDBJ whole genome shotgun (WGS) entry which is preliminary data.</text>
</comment>
<evidence type="ECO:0000256" key="1">
    <source>
        <dbReference type="ARBA" id="ARBA00023015"/>
    </source>
</evidence>
<dbReference type="EMBL" id="LASW01000054">
    <property type="protein sequence ID" value="KKB98841.1"/>
    <property type="molecule type" value="Genomic_DNA"/>
</dbReference>
<sequence length="238" mass="26337">MPTVRVDHRGARRGRPRRIGTDAITRAVLEIGPQDATMRRVAEHLGVSLPGLYHHVKNHDELLKLVASQSLRSASPPRFDGNRDWAQWLRDYATFIRSALSAEPALLEKFISGAAEYDGELDYVGHALEALRAQGLSPRDCLDVYSAVTDVAMGAASEAHREYVHARQGNPWRARLFAALNRSDAGEHSTLRAIAEAGLDPFTEHAFERRVELLIEGIAIRYQLPAPTSVTSPSEEGR</sequence>
<keyword evidence="1" id="KW-0805">Transcription regulation</keyword>
<proteinExistence type="predicted"/>
<dbReference type="Proteomes" id="UP000034416">
    <property type="component" value="Unassembled WGS sequence"/>
</dbReference>
<dbReference type="GO" id="GO:0045892">
    <property type="term" value="P:negative regulation of DNA-templated transcription"/>
    <property type="evidence" value="ECO:0007669"/>
    <property type="project" value="InterPro"/>
</dbReference>
<dbReference type="GO" id="GO:0046677">
    <property type="term" value="P:response to antibiotic"/>
    <property type="evidence" value="ECO:0007669"/>
    <property type="project" value="InterPro"/>
</dbReference>
<evidence type="ECO:0000256" key="3">
    <source>
        <dbReference type="ARBA" id="ARBA00023163"/>
    </source>
</evidence>
<organism evidence="5 6">
    <name type="scientific">Mycolicibacter arupensis</name>
    <dbReference type="NCBI Taxonomy" id="342002"/>
    <lineage>
        <taxon>Bacteria</taxon>
        <taxon>Bacillati</taxon>
        <taxon>Actinomycetota</taxon>
        <taxon>Actinomycetes</taxon>
        <taxon>Mycobacteriales</taxon>
        <taxon>Mycobacteriaceae</taxon>
        <taxon>Mycolicibacter</taxon>
    </lineage>
</organism>
<dbReference type="PRINTS" id="PR00400">
    <property type="entry name" value="TETREPRESSOR"/>
</dbReference>
<feature type="domain" description="HTH tetR-type" evidence="4">
    <location>
        <begin position="24"/>
        <end position="64"/>
    </location>
</feature>
<dbReference type="InterPro" id="IPR001647">
    <property type="entry name" value="HTH_TetR"/>
</dbReference>
<dbReference type="Gene3D" id="1.10.357.10">
    <property type="entry name" value="Tetracycline Repressor, domain 2"/>
    <property type="match status" value="1"/>
</dbReference>
<dbReference type="PATRIC" id="fig|342002.3.peg.79"/>
<keyword evidence="2" id="KW-0238">DNA-binding</keyword>